<dbReference type="PROSITE" id="PS50102">
    <property type="entry name" value="RRM"/>
    <property type="match status" value="2"/>
</dbReference>
<dbReference type="SMART" id="SM00360">
    <property type="entry name" value="RRM"/>
    <property type="match status" value="2"/>
</dbReference>
<dbReference type="PANTHER" id="PTHR24012">
    <property type="entry name" value="RNA BINDING PROTEIN"/>
    <property type="match status" value="1"/>
</dbReference>
<dbReference type="EMBL" id="CAJPIZ010013772">
    <property type="protein sequence ID" value="CAG2114430.1"/>
    <property type="molecule type" value="Genomic_DNA"/>
</dbReference>
<evidence type="ECO:0000256" key="4">
    <source>
        <dbReference type="ARBA" id="ARBA00039536"/>
    </source>
</evidence>
<evidence type="ECO:0000313" key="8">
    <source>
        <dbReference type="EMBL" id="CAD7634000.1"/>
    </source>
</evidence>
<dbReference type="EMBL" id="OC868347">
    <property type="protein sequence ID" value="CAD7634000.1"/>
    <property type="molecule type" value="Genomic_DNA"/>
</dbReference>
<comment type="function">
    <text evidence="3">Has a role in the perception of gravity.</text>
</comment>
<dbReference type="InterPro" id="IPR002343">
    <property type="entry name" value="Hud_Sxl_RNA"/>
</dbReference>
<feature type="non-terminal residue" evidence="8">
    <location>
        <position position="226"/>
    </location>
</feature>
<keyword evidence="9" id="KW-1185">Reference proteome</keyword>
<dbReference type="GO" id="GO:0005737">
    <property type="term" value="C:cytoplasm"/>
    <property type="evidence" value="ECO:0007669"/>
    <property type="project" value="UniProtKB-ARBA"/>
</dbReference>
<dbReference type="Proteomes" id="UP000759131">
    <property type="component" value="Unassembled WGS sequence"/>
</dbReference>
<dbReference type="OrthoDB" id="266020at2759"/>
<feature type="compositionally biased region" description="Low complexity" evidence="6">
    <location>
        <begin position="183"/>
        <end position="205"/>
    </location>
</feature>
<evidence type="ECO:0000256" key="1">
    <source>
        <dbReference type="ARBA" id="ARBA00022737"/>
    </source>
</evidence>
<dbReference type="GO" id="GO:0003729">
    <property type="term" value="F:mRNA binding"/>
    <property type="evidence" value="ECO:0007669"/>
    <property type="project" value="UniProtKB-ARBA"/>
</dbReference>
<evidence type="ECO:0000256" key="5">
    <source>
        <dbReference type="PROSITE-ProRule" id="PRU00176"/>
    </source>
</evidence>
<dbReference type="SUPFAM" id="SSF54928">
    <property type="entry name" value="RNA-binding domain, RBD"/>
    <property type="match status" value="1"/>
</dbReference>
<dbReference type="AlphaFoldDB" id="A0A7R9L334"/>
<keyword evidence="2 5" id="KW-0694">RNA-binding</keyword>
<feature type="region of interest" description="Disordered" evidence="6">
    <location>
        <begin position="182"/>
        <end position="214"/>
    </location>
</feature>
<feature type="domain" description="RRM" evidence="7">
    <location>
        <begin position="24"/>
        <end position="102"/>
    </location>
</feature>
<accession>A0A7R9L334</accession>
<evidence type="ECO:0000256" key="6">
    <source>
        <dbReference type="SAM" id="MobiDB-lite"/>
    </source>
</evidence>
<dbReference type="GO" id="GO:1990904">
    <property type="term" value="C:ribonucleoprotein complex"/>
    <property type="evidence" value="ECO:0007669"/>
    <property type="project" value="InterPro"/>
</dbReference>
<reference evidence="8" key="1">
    <citation type="submission" date="2020-11" db="EMBL/GenBank/DDBJ databases">
        <authorList>
            <person name="Tran Van P."/>
        </authorList>
    </citation>
    <scope>NUCLEOTIDE SEQUENCE</scope>
</reference>
<dbReference type="InterPro" id="IPR000504">
    <property type="entry name" value="RRM_dom"/>
</dbReference>
<name>A0A7R9L334_9ACAR</name>
<evidence type="ECO:0000313" key="9">
    <source>
        <dbReference type="Proteomes" id="UP000759131"/>
    </source>
</evidence>
<dbReference type="GO" id="GO:0009967">
    <property type="term" value="P:positive regulation of signal transduction"/>
    <property type="evidence" value="ECO:0007669"/>
    <property type="project" value="UniProtKB-ARBA"/>
</dbReference>
<organism evidence="8">
    <name type="scientific">Medioppia subpectinata</name>
    <dbReference type="NCBI Taxonomy" id="1979941"/>
    <lineage>
        <taxon>Eukaryota</taxon>
        <taxon>Metazoa</taxon>
        <taxon>Ecdysozoa</taxon>
        <taxon>Arthropoda</taxon>
        <taxon>Chelicerata</taxon>
        <taxon>Arachnida</taxon>
        <taxon>Acari</taxon>
        <taxon>Acariformes</taxon>
        <taxon>Sarcoptiformes</taxon>
        <taxon>Oribatida</taxon>
        <taxon>Brachypylina</taxon>
        <taxon>Oppioidea</taxon>
        <taxon>Oppiidae</taxon>
        <taxon>Medioppia</taxon>
    </lineage>
</organism>
<protein>
    <recommendedName>
        <fullName evidence="4">Protein alan shepard</fullName>
    </recommendedName>
</protein>
<evidence type="ECO:0000259" key="7">
    <source>
        <dbReference type="PROSITE" id="PS50102"/>
    </source>
</evidence>
<dbReference type="InterPro" id="IPR012677">
    <property type="entry name" value="Nucleotide-bd_a/b_plait_sf"/>
</dbReference>
<dbReference type="InterPro" id="IPR035979">
    <property type="entry name" value="RBD_domain_sf"/>
</dbReference>
<dbReference type="Pfam" id="PF00076">
    <property type="entry name" value="RRM_1"/>
    <property type="match status" value="2"/>
</dbReference>
<feature type="domain" description="RRM" evidence="7">
    <location>
        <begin position="110"/>
        <end position="184"/>
    </location>
</feature>
<dbReference type="Gene3D" id="3.30.70.330">
    <property type="match status" value="2"/>
</dbReference>
<sequence>MSSKHRMMGSNNGTNGDGIDNSKTNLIINYLPQQMTDQDFRVLFAQIGDIRSAKIIRKKATGYSYGFGFVDYLRPEDAERAIHSLNGHLVEHKKIKVAFARPSGESIKQANLYVKNLPTNYSEHDVRELFAPFGAIIQCRIVGNRGVAFVLYDLHEQAIAAIDQMNGKVLPGAVAGLNVKFANDNNQKNRNSNNNPKSNRGSGSPYGASRGYSYSHMPYEAYTSSG</sequence>
<dbReference type="PRINTS" id="PR00961">
    <property type="entry name" value="HUDSXLRNA"/>
</dbReference>
<gene>
    <name evidence="8" type="ORF">OSB1V03_LOCUS14396</name>
</gene>
<dbReference type="GO" id="GO:0010629">
    <property type="term" value="P:negative regulation of gene expression"/>
    <property type="evidence" value="ECO:0007669"/>
    <property type="project" value="UniProtKB-ARBA"/>
</dbReference>
<evidence type="ECO:0000256" key="2">
    <source>
        <dbReference type="ARBA" id="ARBA00022884"/>
    </source>
</evidence>
<keyword evidence="1" id="KW-0677">Repeat</keyword>
<proteinExistence type="predicted"/>
<evidence type="ECO:0000256" key="3">
    <source>
        <dbReference type="ARBA" id="ARBA00037469"/>
    </source>
</evidence>
<dbReference type="FunFam" id="3.30.70.330:FF:000383">
    <property type="entry name" value="Sex lethal, isoform D"/>
    <property type="match status" value="1"/>
</dbReference>